<keyword evidence="2" id="KW-1185">Reference proteome</keyword>
<protein>
    <submittedName>
        <fullName evidence="1">Uncharacterized protein</fullName>
    </submittedName>
</protein>
<gene>
    <name evidence="1" type="ORF">EVAR_14841_1</name>
</gene>
<proteinExistence type="predicted"/>
<dbReference type="AlphaFoldDB" id="A0A4C1V3N7"/>
<name>A0A4C1V3N7_EUMVA</name>
<comment type="caution">
    <text evidence="1">The sequence shown here is derived from an EMBL/GenBank/DDBJ whole genome shotgun (WGS) entry which is preliminary data.</text>
</comment>
<reference evidence="1 2" key="1">
    <citation type="journal article" date="2019" name="Commun. Biol.">
        <title>The bagworm genome reveals a unique fibroin gene that provides high tensile strength.</title>
        <authorList>
            <person name="Kono N."/>
            <person name="Nakamura H."/>
            <person name="Ohtoshi R."/>
            <person name="Tomita M."/>
            <person name="Numata K."/>
            <person name="Arakawa K."/>
        </authorList>
    </citation>
    <scope>NUCLEOTIDE SEQUENCE [LARGE SCALE GENOMIC DNA]</scope>
</reference>
<sequence>MVCRVRVQAHIDSRAVGMQCPIRHIIERRHNNRATINLTVIRGIQPRPRAGDNGRCFTIAELLAARAIVSLRCAPGEQLWRTPSTRR</sequence>
<organism evidence="1 2">
    <name type="scientific">Eumeta variegata</name>
    <name type="common">Bagworm moth</name>
    <name type="synonym">Eumeta japonica</name>
    <dbReference type="NCBI Taxonomy" id="151549"/>
    <lineage>
        <taxon>Eukaryota</taxon>
        <taxon>Metazoa</taxon>
        <taxon>Ecdysozoa</taxon>
        <taxon>Arthropoda</taxon>
        <taxon>Hexapoda</taxon>
        <taxon>Insecta</taxon>
        <taxon>Pterygota</taxon>
        <taxon>Neoptera</taxon>
        <taxon>Endopterygota</taxon>
        <taxon>Lepidoptera</taxon>
        <taxon>Glossata</taxon>
        <taxon>Ditrysia</taxon>
        <taxon>Tineoidea</taxon>
        <taxon>Psychidae</taxon>
        <taxon>Oiketicinae</taxon>
        <taxon>Eumeta</taxon>
    </lineage>
</organism>
<evidence type="ECO:0000313" key="1">
    <source>
        <dbReference type="EMBL" id="GBP33160.1"/>
    </source>
</evidence>
<evidence type="ECO:0000313" key="2">
    <source>
        <dbReference type="Proteomes" id="UP000299102"/>
    </source>
</evidence>
<dbReference type="Proteomes" id="UP000299102">
    <property type="component" value="Unassembled WGS sequence"/>
</dbReference>
<dbReference type="EMBL" id="BGZK01000270">
    <property type="protein sequence ID" value="GBP33160.1"/>
    <property type="molecule type" value="Genomic_DNA"/>
</dbReference>
<accession>A0A4C1V3N7</accession>